<name>A0ABR1PTL0_9PEZI</name>
<organism evidence="3 4">
    <name type="scientific">Apiospora aurea</name>
    <dbReference type="NCBI Taxonomy" id="335848"/>
    <lineage>
        <taxon>Eukaryota</taxon>
        <taxon>Fungi</taxon>
        <taxon>Dikarya</taxon>
        <taxon>Ascomycota</taxon>
        <taxon>Pezizomycotina</taxon>
        <taxon>Sordariomycetes</taxon>
        <taxon>Xylariomycetidae</taxon>
        <taxon>Amphisphaeriales</taxon>
        <taxon>Apiosporaceae</taxon>
        <taxon>Apiospora</taxon>
    </lineage>
</organism>
<protein>
    <submittedName>
        <fullName evidence="3">Uncharacterized protein</fullName>
    </submittedName>
</protein>
<feature type="region of interest" description="Disordered" evidence="1">
    <location>
        <begin position="28"/>
        <end position="51"/>
    </location>
</feature>
<evidence type="ECO:0000256" key="2">
    <source>
        <dbReference type="SAM" id="Phobius"/>
    </source>
</evidence>
<keyword evidence="2" id="KW-1133">Transmembrane helix</keyword>
<comment type="caution">
    <text evidence="3">The sequence shown here is derived from an EMBL/GenBank/DDBJ whole genome shotgun (WGS) entry which is preliminary data.</text>
</comment>
<proteinExistence type="predicted"/>
<keyword evidence="4" id="KW-1185">Reference proteome</keyword>
<evidence type="ECO:0000313" key="4">
    <source>
        <dbReference type="Proteomes" id="UP001391051"/>
    </source>
</evidence>
<gene>
    <name evidence="3" type="ORF">PG986_014653</name>
</gene>
<keyword evidence="2" id="KW-0812">Transmembrane</keyword>
<evidence type="ECO:0000313" key="3">
    <source>
        <dbReference type="EMBL" id="KAK7937785.1"/>
    </source>
</evidence>
<feature type="compositionally biased region" description="Low complexity" evidence="1">
    <location>
        <begin position="28"/>
        <end position="41"/>
    </location>
</feature>
<dbReference type="RefSeq" id="XP_066693113.1">
    <property type="nucleotide sequence ID" value="XM_066850875.1"/>
</dbReference>
<dbReference type="Proteomes" id="UP001391051">
    <property type="component" value="Unassembled WGS sequence"/>
</dbReference>
<keyword evidence="2" id="KW-0472">Membrane</keyword>
<accession>A0ABR1PTL0</accession>
<feature type="transmembrane region" description="Helical" evidence="2">
    <location>
        <begin position="67"/>
        <end position="90"/>
    </location>
</feature>
<reference evidence="3 4" key="1">
    <citation type="submission" date="2023-01" db="EMBL/GenBank/DDBJ databases">
        <title>Analysis of 21 Apiospora genomes using comparative genomics revels a genus with tremendous synthesis potential of carbohydrate active enzymes and secondary metabolites.</title>
        <authorList>
            <person name="Sorensen T."/>
        </authorList>
    </citation>
    <scope>NUCLEOTIDE SEQUENCE [LARGE SCALE GENOMIC DNA]</scope>
    <source>
        <strain evidence="3 4">CBS 24483</strain>
    </source>
</reference>
<evidence type="ECO:0000256" key="1">
    <source>
        <dbReference type="SAM" id="MobiDB-lite"/>
    </source>
</evidence>
<sequence>MTRLTQPTRLSTESSLESQVRILFESLQEQSQSPPAQTQTQKSGDLDGNVNGCNPVAKHTSDCLARLVIWTCIYWDLVVLLLVAVGSVTYSTAFSEAGNKATQLFITRVTKSVAYQAVYLGD</sequence>
<dbReference type="GeneID" id="92083937"/>
<dbReference type="EMBL" id="JAQQWE010000010">
    <property type="protein sequence ID" value="KAK7937785.1"/>
    <property type="molecule type" value="Genomic_DNA"/>
</dbReference>